<sequence>MEDVFTFMKMNSDFGNRIRLRQGACHLIQVVLHLGDLLDQGRDLSASSMQAEIRSSHVADCTTYSSFRVKLSWTPFAKCKPPLSKGVVSLATELGDGRGRGLDFDTRWDLWEPDLFFFSPKECWYLSGAPS</sequence>
<dbReference type="AlphaFoldDB" id="A0AAN9NRB8"/>
<organism evidence="1 2">
    <name type="scientific">Phaseolus coccineus</name>
    <name type="common">Scarlet runner bean</name>
    <name type="synonym">Phaseolus multiflorus</name>
    <dbReference type="NCBI Taxonomy" id="3886"/>
    <lineage>
        <taxon>Eukaryota</taxon>
        <taxon>Viridiplantae</taxon>
        <taxon>Streptophyta</taxon>
        <taxon>Embryophyta</taxon>
        <taxon>Tracheophyta</taxon>
        <taxon>Spermatophyta</taxon>
        <taxon>Magnoliopsida</taxon>
        <taxon>eudicotyledons</taxon>
        <taxon>Gunneridae</taxon>
        <taxon>Pentapetalae</taxon>
        <taxon>rosids</taxon>
        <taxon>fabids</taxon>
        <taxon>Fabales</taxon>
        <taxon>Fabaceae</taxon>
        <taxon>Papilionoideae</taxon>
        <taxon>50 kb inversion clade</taxon>
        <taxon>NPAAA clade</taxon>
        <taxon>indigoferoid/millettioid clade</taxon>
        <taxon>Phaseoleae</taxon>
        <taxon>Phaseolus</taxon>
    </lineage>
</organism>
<reference evidence="1 2" key="1">
    <citation type="submission" date="2024-01" db="EMBL/GenBank/DDBJ databases">
        <title>The genomes of 5 underutilized Papilionoideae crops provide insights into root nodulation and disease resistanc.</title>
        <authorList>
            <person name="Jiang F."/>
        </authorList>
    </citation>
    <scope>NUCLEOTIDE SEQUENCE [LARGE SCALE GENOMIC DNA]</scope>
    <source>
        <strain evidence="1">JINMINGXINNONG_FW02</strain>
        <tissue evidence="1">Leaves</tissue>
    </source>
</reference>
<dbReference type="Proteomes" id="UP001374584">
    <property type="component" value="Unassembled WGS sequence"/>
</dbReference>
<protein>
    <submittedName>
        <fullName evidence="1">Uncharacterized protein</fullName>
    </submittedName>
</protein>
<evidence type="ECO:0000313" key="1">
    <source>
        <dbReference type="EMBL" id="KAK7377532.1"/>
    </source>
</evidence>
<evidence type="ECO:0000313" key="2">
    <source>
        <dbReference type="Proteomes" id="UP001374584"/>
    </source>
</evidence>
<dbReference type="EMBL" id="JAYMYR010000002">
    <property type="protein sequence ID" value="KAK7377532.1"/>
    <property type="molecule type" value="Genomic_DNA"/>
</dbReference>
<accession>A0AAN9NRB8</accession>
<proteinExistence type="predicted"/>
<gene>
    <name evidence="1" type="ORF">VNO80_02958</name>
</gene>
<name>A0AAN9NRB8_PHACN</name>
<comment type="caution">
    <text evidence="1">The sequence shown here is derived from an EMBL/GenBank/DDBJ whole genome shotgun (WGS) entry which is preliminary data.</text>
</comment>
<keyword evidence="2" id="KW-1185">Reference proteome</keyword>